<keyword evidence="1" id="KW-0472">Membrane</keyword>
<comment type="caution">
    <text evidence="2">The sequence shown here is derived from an EMBL/GenBank/DDBJ whole genome shotgun (WGS) entry which is preliminary data.</text>
</comment>
<sequence length="91" mass="9541">MIEDALRVFALVVWSAVFVAFCPGAARALKGGAHSNIDLLCLPTCFSAFNRLLFAATALLAPSLVPLAQVTGVASGIWLAIVGYKVVRHGD</sequence>
<evidence type="ECO:0000256" key="1">
    <source>
        <dbReference type="SAM" id="Phobius"/>
    </source>
</evidence>
<feature type="transmembrane region" description="Helical" evidence="1">
    <location>
        <begin position="6"/>
        <end position="25"/>
    </location>
</feature>
<proteinExistence type="predicted"/>
<dbReference type="EMBL" id="JACHLR010000001">
    <property type="protein sequence ID" value="MBB4857025.1"/>
    <property type="molecule type" value="Genomic_DNA"/>
</dbReference>
<evidence type="ECO:0000313" key="2">
    <source>
        <dbReference type="EMBL" id="MBB4857025.1"/>
    </source>
</evidence>
<protein>
    <submittedName>
        <fullName evidence="2">Uncharacterized protein</fullName>
    </submittedName>
</protein>
<reference evidence="2 3" key="1">
    <citation type="submission" date="2020-08" db="EMBL/GenBank/DDBJ databases">
        <title>Functional genomics of gut bacteria from endangered species of beetles.</title>
        <authorList>
            <person name="Carlos-Shanley C."/>
        </authorList>
    </citation>
    <scope>NUCLEOTIDE SEQUENCE [LARGE SCALE GENOMIC DNA]</scope>
    <source>
        <strain evidence="2 3">S00245</strain>
    </source>
</reference>
<evidence type="ECO:0000313" key="3">
    <source>
        <dbReference type="Proteomes" id="UP000555448"/>
    </source>
</evidence>
<accession>A0A7W7K6W3</accession>
<dbReference type="Proteomes" id="UP000555448">
    <property type="component" value="Unassembled WGS sequence"/>
</dbReference>
<keyword evidence="1" id="KW-1133">Transmembrane helix</keyword>
<feature type="transmembrane region" description="Helical" evidence="1">
    <location>
        <begin position="67"/>
        <end position="87"/>
    </location>
</feature>
<name>A0A7W7K6W3_9SPHN</name>
<gene>
    <name evidence="2" type="ORF">HNO88_000322</name>
</gene>
<keyword evidence="1" id="KW-0812">Transmembrane</keyword>
<dbReference type="AlphaFoldDB" id="A0A7W7K6W3"/>
<keyword evidence="3" id="KW-1185">Reference proteome</keyword>
<organism evidence="2 3">
    <name type="scientific">Novosphingobium chloroacetimidivorans</name>
    <dbReference type="NCBI Taxonomy" id="1428314"/>
    <lineage>
        <taxon>Bacteria</taxon>
        <taxon>Pseudomonadati</taxon>
        <taxon>Pseudomonadota</taxon>
        <taxon>Alphaproteobacteria</taxon>
        <taxon>Sphingomonadales</taxon>
        <taxon>Sphingomonadaceae</taxon>
        <taxon>Novosphingobium</taxon>
    </lineage>
</organism>
<dbReference type="RefSeq" id="WP_184242097.1">
    <property type="nucleotide sequence ID" value="NZ_JACHLR010000001.1"/>
</dbReference>